<dbReference type="Proteomes" id="UP000194260">
    <property type="component" value="Chromosome"/>
</dbReference>
<name>A0A1X9SUF6_9BACT</name>
<organism evidence="1 2">
    <name type="scientific">Campylobacter porcelli</name>
    <dbReference type="NCBI Taxonomy" id="1660073"/>
    <lineage>
        <taxon>Bacteria</taxon>
        <taxon>Pseudomonadati</taxon>
        <taxon>Campylobacterota</taxon>
        <taxon>Epsilonproteobacteria</taxon>
        <taxon>Campylobacterales</taxon>
        <taxon>Campylobacteraceae</taxon>
        <taxon>Campylobacter</taxon>
    </lineage>
</organism>
<dbReference type="RefSeq" id="WP_086293774.1">
    <property type="nucleotide sequence ID" value="NZ_CP018789.1"/>
</dbReference>
<sequence length="123" mass="14356">MRVIFMIWLFLAAAEAQDLNSKYKYILDLYNKLNSRANLVDINQVKSPFFIEKISHSKPDLTPLNLEAIIQNRAKINSKWYEAGKEYENLYIIEIKNSTASVIYDNRQMDLKILESSSSVEVY</sequence>
<evidence type="ECO:0008006" key="3">
    <source>
        <dbReference type="Google" id="ProtNLM"/>
    </source>
</evidence>
<dbReference type="AlphaFoldDB" id="A0A1X9SUF6"/>
<gene>
    <name evidence="1" type="ORF">CSUIS_0083</name>
</gene>
<accession>A0A1X9SUF6</accession>
<dbReference type="EMBL" id="CP018789">
    <property type="protein sequence ID" value="ARQ99939.1"/>
    <property type="molecule type" value="Genomic_DNA"/>
</dbReference>
<reference evidence="2" key="1">
    <citation type="journal article" date="2017" name="Genome Biol. Evol.">
        <title>Comparative Genomic Analysis Identifies a Campylobacter Clade Deficient in Selenium Metabolism.</title>
        <authorList>
            <person name="Miller W.G."/>
            <person name="Yee E."/>
            <person name="Lopes B.S."/>
            <person name="Chapman M.H."/>
            <person name="Huynh S."/>
            <person name="Bono J.L."/>
            <person name="Parker C.T."/>
            <person name="Strachan N.J.C."/>
            <person name="Forbes K.J."/>
        </authorList>
    </citation>
    <scope>NUCLEOTIDE SEQUENCE [LARGE SCALE GENOMIC DNA]</scope>
    <source>
        <strain evidence="2">RM6137</strain>
    </source>
</reference>
<dbReference type="STRING" id="1660073.CSUIS_0083"/>
<protein>
    <recommendedName>
        <fullName evidence="3">Transformation system protein</fullName>
    </recommendedName>
</protein>
<evidence type="ECO:0000313" key="2">
    <source>
        <dbReference type="Proteomes" id="UP000194260"/>
    </source>
</evidence>
<dbReference type="KEGG" id="camy:CSUIS_0083"/>
<evidence type="ECO:0000313" key="1">
    <source>
        <dbReference type="EMBL" id="ARQ99939.1"/>
    </source>
</evidence>
<proteinExistence type="predicted"/>